<dbReference type="VEuPathDB" id="FungiDB:HCDG_08423"/>
<dbReference type="HOGENOM" id="CLU_077469_0_0_1"/>
<gene>
    <name evidence="1" type="ORF">HCDG_08423</name>
</gene>
<proteinExistence type="predicted"/>
<dbReference type="AlphaFoldDB" id="C6HR38"/>
<name>C6HR38_AJECH</name>
<accession>C6HR38</accession>
<protein>
    <submittedName>
        <fullName evidence="1">Uncharacterized protein</fullName>
    </submittedName>
</protein>
<sequence length="243" mass="26536">MATAAVMPSVSRQPAKILRYNTLPHPEEQPQISDAMLEAVGEIFVRHRAQGIFGIHLLHGQFTAPRGTVLLGVEFPITNTTQACWTKLVPAEELMAKPVYGHVFRLQSEGTFVTYGFHEGEAAFKGENIGPAFFEEFADFLHRNSLAGLLALELLNGPQDHIQKELQVGPQATVLFHENDVIGLSPSTITTGWSFKVGDDGIISCKGGTVYSPKNNTHGVFVDGKSLTVESLKKALRDEKIIA</sequence>
<dbReference type="OrthoDB" id="2322999at2759"/>
<evidence type="ECO:0000313" key="1">
    <source>
        <dbReference type="EMBL" id="EER36972.1"/>
    </source>
</evidence>
<dbReference type="EMBL" id="GG692436">
    <property type="protein sequence ID" value="EER36972.1"/>
    <property type="molecule type" value="Genomic_DNA"/>
</dbReference>
<evidence type="ECO:0000313" key="2">
    <source>
        <dbReference type="Proteomes" id="UP000002624"/>
    </source>
</evidence>
<dbReference type="OMA" id="PKNNTHG"/>
<organism evidence="1 2">
    <name type="scientific">Ajellomyces capsulatus (strain H143)</name>
    <name type="common">Darling's disease fungus</name>
    <name type="synonym">Histoplasma capsulatum</name>
    <dbReference type="NCBI Taxonomy" id="544712"/>
    <lineage>
        <taxon>Eukaryota</taxon>
        <taxon>Fungi</taxon>
        <taxon>Dikarya</taxon>
        <taxon>Ascomycota</taxon>
        <taxon>Pezizomycotina</taxon>
        <taxon>Eurotiomycetes</taxon>
        <taxon>Eurotiomycetidae</taxon>
        <taxon>Onygenales</taxon>
        <taxon>Ajellomycetaceae</taxon>
        <taxon>Histoplasma</taxon>
    </lineage>
</organism>
<reference evidence="2" key="1">
    <citation type="submission" date="2009-05" db="EMBL/GenBank/DDBJ databases">
        <title>The genome sequence of Ajellomyces capsulatus strain H143.</title>
        <authorList>
            <person name="Champion M."/>
            <person name="Cuomo C.A."/>
            <person name="Ma L.-J."/>
            <person name="Henn M.R."/>
            <person name="Sil A."/>
            <person name="Goldman B."/>
            <person name="Young S.K."/>
            <person name="Kodira C.D."/>
            <person name="Zeng Q."/>
            <person name="Koehrsen M."/>
            <person name="Alvarado L."/>
            <person name="Berlin A.M."/>
            <person name="Borenstein D."/>
            <person name="Chen Z."/>
            <person name="Engels R."/>
            <person name="Freedman E."/>
            <person name="Gellesch M."/>
            <person name="Goldberg J."/>
            <person name="Griggs A."/>
            <person name="Gujja S."/>
            <person name="Heiman D.I."/>
            <person name="Hepburn T.A."/>
            <person name="Howarth C."/>
            <person name="Jen D."/>
            <person name="Larson L."/>
            <person name="Lewis B."/>
            <person name="Mehta T."/>
            <person name="Park D."/>
            <person name="Pearson M."/>
            <person name="Roberts A."/>
            <person name="Saif S."/>
            <person name="Shea T.D."/>
            <person name="Shenoy N."/>
            <person name="Sisk P."/>
            <person name="Stolte C."/>
            <person name="Sykes S."/>
            <person name="Walk T."/>
            <person name="White J."/>
            <person name="Yandava C."/>
            <person name="Klein B."/>
            <person name="McEwen J.G."/>
            <person name="Puccia R."/>
            <person name="Goldman G.H."/>
            <person name="Felipe M.S."/>
            <person name="Nino-Vega G."/>
            <person name="San-Blas G."/>
            <person name="Taylor J.W."/>
            <person name="Mendoza L."/>
            <person name="Galagan J.E."/>
            <person name="Nusbaum C."/>
            <person name="Birren B.W."/>
        </authorList>
    </citation>
    <scope>NUCLEOTIDE SEQUENCE [LARGE SCALE GENOMIC DNA]</scope>
    <source>
        <strain evidence="2">H143</strain>
    </source>
</reference>
<dbReference type="Proteomes" id="UP000002624">
    <property type="component" value="Unassembled WGS sequence"/>
</dbReference>